<sequence>MPDAHTTFSNLTMVTSEPDPPDRQAGPPPDGLADELTGAANRRAFDETLEQLHRTHVITARSFHLLILDLDDLHRFNAEHGRAQGDALLRTFASSLSQTFRRQDRMFRLGGDEFAVIMDGATVSAAVLEERIGQVLSLTRAAGFPTIDVSVGPASYPDDTGSVPELVRLANQRMLRQKRARKVERQLISTPAVQAPAPAARDLVWHALRATLMTLVRDGDLGPDGWGTLLAATVAAVPGAQAGSLFILNGDEFEIRAQEGYSDALLGLRQPESAAARWYGQVDMQRPAAPRVLRGAQIAAHSALAGSGRVRADQVNVDVYWEHGQLGQIQSTLCAPVLVGGRIVAQLNLDNLDHEEAFGAEAMHIASEFAAQVAALLTASERREREAARQRELECLVSVSNALYDVQCPEDAERILIREAAQLLGTPHVAFLRYDERPDGLRTVSGEGYYAEHPGEPLPRGQGLAWAAVSVRHALWVEDASADARVDFTPGEPRGALITAPLFTQAGEPLGVLLLAYESRRTIDEVHTRVLGAITSAGATAMQRIQAEVARAQRAAELRMLADLSTAAGILDEPAVVATRCITTCREFLGAEHGAFFSMDATVQILDGRTPQAFIAGSQSFASNPAVIRAITASDRPILATREYARERQTEADLVATGVTGWVLAPVLSRGQLMGCVSFAWFGPLHDLSPAAVPLALRTAELIGQAYERHAHITDVEATREGALQALGLALELRDFETGGHTERVVALSEAVGQVMGLPTAELEALRQGAYLHDIGKLGIPDGILLKPGKLDAEEWETMKSHARVGYDLAQHVPTLHPLARLVIRDHHERWDGRGYPSGRSGTEIALVARIFSVVDVYDALTSERPYKRAWTREEALAELRVQAGQQFDPEVVEAFARVLESAAV</sequence>
<dbReference type="EMBL" id="JBHSEI010000002">
    <property type="protein sequence ID" value="MFC4637801.1"/>
    <property type="molecule type" value="Genomic_DNA"/>
</dbReference>
<dbReference type="PROSITE" id="PS51832">
    <property type="entry name" value="HD_GYP"/>
    <property type="match status" value="1"/>
</dbReference>
<organism evidence="4 5">
    <name type="scientific">Deinococcus hohokamensis</name>
    <dbReference type="NCBI Taxonomy" id="309883"/>
    <lineage>
        <taxon>Bacteria</taxon>
        <taxon>Thermotogati</taxon>
        <taxon>Deinococcota</taxon>
        <taxon>Deinococci</taxon>
        <taxon>Deinococcales</taxon>
        <taxon>Deinococcaceae</taxon>
        <taxon>Deinococcus</taxon>
    </lineage>
</organism>
<dbReference type="InterPro" id="IPR003018">
    <property type="entry name" value="GAF"/>
</dbReference>
<dbReference type="PANTHER" id="PTHR45228:SF8">
    <property type="entry name" value="TWO-COMPONENT RESPONSE REGULATOR-RELATED"/>
    <property type="match status" value="1"/>
</dbReference>
<feature type="domain" description="HD-GYP" evidence="3">
    <location>
        <begin position="716"/>
        <end position="905"/>
    </location>
</feature>
<name>A0ABV9I7I0_9DEIO</name>
<dbReference type="RefSeq" id="WP_380060832.1">
    <property type="nucleotide sequence ID" value="NZ_JBHSEI010000002.1"/>
</dbReference>
<dbReference type="InterPro" id="IPR037522">
    <property type="entry name" value="HD_GYP_dom"/>
</dbReference>
<dbReference type="Pfam" id="PF13185">
    <property type="entry name" value="GAF_2"/>
    <property type="match status" value="1"/>
</dbReference>
<dbReference type="NCBIfam" id="TIGR00254">
    <property type="entry name" value="GGDEF"/>
    <property type="match status" value="1"/>
</dbReference>
<dbReference type="InterPro" id="IPR003607">
    <property type="entry name" value="HD/PDEase_dom"/>
</dbReference>
<dbReference type="InterPro" id="IPR043128">
    <property type="entry name" value="Rev_trsase/Diguanyl_cyclase"/>
</dbReference>
<accession>A0ABV9I7I0</accession>
<protein>
    <submittedName>
        <fullName evidence="4">HD domain-containing phosphohydrolase</fullName>
    </submittedName>
</protein>
<dbReference type="PROSITE" id="PS50887">
    <property type="entry name" value="GGDEF"/>
    <property type="match status" value="1"/>
</dbReference>
<comment type="caution">
    <text evidence="4">The sequence shown here is derived from an EMBL/GenBank/DDBJ whole genome shotgun (WGS) entry which is preliminary data.</text>
</comment>
<dbReference type="SUPFAM" id="SSF109604">
    <property type="entry name" value="HD-domain/PDEase-like"/>
    <property type="match status" value="1"/>
</dbReference>
<proteinExistence type="predicted"/>
<dbReference type="InterPro" id="IPR000160">
    <property type="entry name" value="GGDEF_dom"/>
</dbReference>
<dbReference type="CDD" id="cd00077">
    <property type="entry name" value="HDc"/>
    <property type="match status" value="1"/>
</dbReference>
<dbReference type="Gene3D" id="3.30.70.270">
    <property type="match status" value="1"/>
</dbReference>
<evidence type="ECO:0000256" key="1">
    <source>
        <dbReference type="SAM" id="MobiDB-lite"/>
    </source>
</evidence>
<reference evidence="5" key="1">
    <citation type="journal article" date="2019" name="Int. J. Syst. Evol. Microbiol.">
        <title>The Global Catalogue of Microorganisms (GCM) 10K type strain sequencing project: providing services to taxonomists for standard genome sequencing and annotation.</title>
        <authorList>
            <consortium name="The Broad Institute Genomics Platform"/>
            <consortium name="The Broad Institute Genome Sequencing Center for Infectious Disease"/>
            <person name="Wu L."/>
            <person name="Ma J."/>
        </authorList>
    </citation>
    <scope>NUCLEOTIDE SEQUENCE [LARGE SCALE GENOMIC DNA]</scope>
    <source>
        <strain evidence="5">CCUG 55995</strain>
    </source>
</reference>
<evidence type="ECO:0000313" key="5">
    <source>
        <dbReference type="Proteomes" id="UP001595952"/>
    </source>
</evidence>
<evidence type="ECO:0000259" key="2">
    <source>
        <dbReference type="PROSITE" id="PS50887"/>
    </source>
</evidence>
<feature type="compositionally biased region" description="Polar residues" evidence="1">
    <location>
        <begin position="1"/>
        <end position="15"/>
    </location>
</feature>
<feature type="domain" description="GGDEF" evidence="2">
    <location>
        <begin position="61"/>
        <end position="190"/>
    </location>
</feature>
<dbReference type="Pfam" id="PF13487">
    <property type="entry name" value="HD_5"/>
    <property type="match status" value="1"/>
</dbReference>
<dbReference type="InterPro" id="IPR052020">
    <property type="entry name" value="Cyclic_di-GMP/3'3'-cGAMP_PDE"/>
</dbReference>
<dbReference type="Gene3D" id="3.30.450.40">
    <property type="match status" value="3"/>
</dbReference>
<gene>
    <name evidence="4" type="ORF">ACFO0D_05550</name>
</gene>
<dbReference type="Gene3D" id="1.10.3210.10">
    <property type="entry name" value="Hypothetical protein af1432"/>
    <property type="match status" value="1"/>
</dbReference>
<dbReference type="SMART" id="SM00267">
    <property type="entry name" value="GGDEF"/>
    <property type="match status" value="1"/>
</dbReference>
<dbReference type="SMART" id="SM00065">
    <property type="entry name" value="GAF"/>
    <property type="match status" value="3"/>
</dbReference>
<evidence type="ECO:0000313" key="4">
    <source>
        <dbReference type="EMBL" id="MFC4637801.1"/>
    </source>
</evidence>
<dbReference type="Pfam" id="PF00990">
    <property type="entry name" value="GGDEF"/>
    <property type="match status" value="1"/>
</dbReference>
<dbReference type="InterPro" id="IPR029016">
    <property type="entry name" value="GAF-like_dom_sf"/>
</dbReference>
<dbReference type="SMART" id="SM00471">
    <property type="entry name" value="HDc"/>
    <property type="match status" value="1"/>
</dbReference>
<dbReference type="Pfam" id="PF01590">
    <property type="entry name" value="GAF"/>
    <property type="match status" value="1"/>
</dbReference>
<evidence type="ECO:0000259" key="3">
    <source>
        <dbReference type="PROSITE" id="PS51832"/>
    </source>
</evidence>
<dbReference type="InterPro" id="IPR029787">
    <property type="entry name" value="Nucleotide_cyclase"/>
</dbReference>
<dbReference type="CDD" id="cd01949">
    <property type="entry name" value="GGDEF"/>
    <property type="match status" value="1"/>
</dbReference>
<dbReference type="SUPFAM" id="SSF55073">
    <property type="entry name" value="Nucleotide cyclase"/>
    <property type="match status" value="1"/>
</dbReference>
<dbReference type="Proteomes" id="UP001595952">
    <property type="component" value="Unassembled WGS sequence"/>
</dbReference>
<feature type="region of interest" description="Disordered" evidence="1">
    <location>
        <begin position="1"/>
        <end position="31"/>
    </location>
</feature>
<dbReference type="SUPFAM" id="SSF55781">
    <property type="entry name" value="GAF domain-like"/>
    <property type="match status" value="3"/>
</dbReference>
<dbReference type="PANTHER" id="PTHR45228">
    <property type="entry name" value="CYCLIC DI-GMP PHOSPHODIESTERASE TM_0186-RELATED"/>
    <property type="match status" value="1"/>
</dbReference>
<keyword evidence="5" id="KW-1185">Reference proteome</keyword>